<keyword evidence="1" id="KW-0732">Signal</keyword>
<gene>
    <name evidence="2" type="ORF">VIN01S_25460</name>
</gene>
<sequence length="537" mass="59038">MIKFKPLFTTLTLVTGLACSFSSWALNVTASVSKTSVSKDEIIQLKVAADEKLDGSKINFDTLSDNFYVGRPSFSSSVNIINGKRSDSSIWTVSIAPQKTGAVTIPSFKVNEATTTPITLNVTVGEQMPNTDDIIEVRSKIGKKELYPNESTKLDARIIVKVDPRRLQNPNLTQPLAPGLQIEPLSEPKQYQAVLDGVEVLIIDQEFRVTANNSGDFSIKIPTLTGAVRYGNSRTGNRLITLDGKSSQVALKVLPIPADYHGAWLPTSKLNLSQRWQLDNNKELSDDSVVIDEGDSLTRTIALTATGLSASQLPNLTINNPEAFRVYSEKPAFNNNDDGSVTMITKQVLIAKRSGEFVLPSVPVQWWDSANKKAQTSEVKGLSVTVNANGSSAGVPLLSQPPTTNTQPIKDSGYWPMLTALFACLWVLSTMMWLRARKQGSCSSVNQSEAKPQPIKSELIKSIKNRDTIKAQSLLEQWLNTHNITPEDAQSIRQEMSKMNQTVFGQVPTKWNISELINLIEQARTNTAQHKEQLAKL</sequence>
<reference evidence="2 3" key="1">
    <citation type="submission" date="2019-06" db="EMBL/GenBank/DDBJ databases">
        <title>Whole genome shotgun sequence of Vibrio inusitatus NBRC 102082.</title>
        <authorList>
            <person name="Hosoyama A."/>
            <person name="Uohara A."/>
            <person name="Ohji S."/>
            <person name="Ichikawa N."/>
        </authorList>
    </citation>
    <scope>NUCLEOTIDE SEQUENCE [LARGE SCALE GENOMIC DNA]</scope>
    <source>
        <strain evidence="2 3">NBRC 102082</strain>
    </source>
</reference>
<dbReference type="PROSITE" id="PS51257">
    <property type="entry name" value="PROKAR_LIPOPROTEIN"/>
    <property type="match status" value="1"/>
</dbReference>
<name>A0A4Y3HYI7_9VIBR</name>
<dbReference type="RefSeq" id="WP_141346213.1">
    <property type="nucleotide sequence ID" value="NZ_BJLF01000012.1"/>
</dbReference>
<evidence type="ECO:0008006" key="4">
    <source>
        <dbReference type="Google" id="ProtNLM"/>
    </source>
</evidence>
<feature type="chain" id="PRO_5021326841" description="Aerotolerance protein BatD" evidence="1">
    <location>
        <begin position="26"/>
        <end position="537"/>
    </location>
</feature>
<dbReference type="InterPro" id="IPR025738">
    <property type="entry name" value="BatD"/>
</dbReference>
<dbReference type="Pfam" id="PF13584">
    <property type="entry name" value="BatD"/>
    <property type="match status" value="1"/>
</dbReference>
<keyword evidence="3" id="KW-1185">Reference proteome</keyword>
<dbReference type="EMBL" id="BJLF01000012">
    <property type="protein sequence ID" value="GEA51742.1"/>
    <property type="molecule type" value="Genomic_DNA"/>
</dbReference>
<dbReference type="OrthoDB" id="5293418at2"/>
<protein>
    <recommendedName>
        <fullName evidence="4">Aerotolerance protein BatD</fullName>
    </recommendedName>
</protein>
<accession>A0A4Y3HYI7</accession>
<dbReference type="AlphaFoldDB" id="A0A4Y3HYI7"/>
<comment type="caution">
    <text evidence="2">The sequence shown here is derived from an EMBL/GenBank/DDBJ whole genome shotgun (WGS) entry which is preliminary data.</text>
</comment>
<dbReference type="Proteomes" id="UP000318717">
    <property type="component" value="Unassembled WGS sequence"/>
</dbReference>
<organism evidence="2 3">
    <name type="scientific">Vibrio inusitatus NBRC 102082</name>
    <dbReference type="NCBI Taxonomy" id="1219070"/>
    <lineage>
        <taxon>Bacteria</taxon>
        <taxon>Pseudomonadati</taxon>
        <taxon>Pseudomonadota</taxon>
        <taxon>Gammaproteobacteria</taxon>
        <taxon>Vibrionales</taxon>
        <taxon>Vibrionaceae</taxon>
        <taxon>Vibrio</taxon>
    </lineage>
</organism>
<feature type="signal peptide" evidence="1">
    <location>
        <begin position="1"/>
        <end position="25"/>
    </location>
</feature>
<evidence type="ECO:0000313" key="3">
    <source>
        <dbReference type="Proteomes" id="UP000318717"/>
    </source>
</evidence>
<evidence type="ECO:0000256" key="1">
    <source>
        <dbReference type="SAM" id="SignalP"/>
    </source>
</evidence>
<evidence type="ECO:0000313" key="2">
    <source>
        <dbReference type="EMBL" id="GEA51742.1"/>
    </source>
</evidence>
<proteinExistence type="predicted"/>
<dbReference type="PANTHER" id="PTHR40940">
    <property type="entry name" value="PROTEIN BATD-RELATED"/>
    <property type="match status" value="1"/>
</dbReference>
<dbReference type="PANTHER" id="PTHR40940:SF1">
    <property type="entry name" value="PROTEIN BATD"/>
    <property type="match status" value="1"/>
</dbReference>